<evidence type="ECO:0000313" key="2">
    <source>
        <dbReference type="Proteomes" id="UP000253606"/>
    </source>
</evidence>
<dbReference type="Proteomes" id="UP000253606">
    <property type="component" value="Chromosome"/>
</dbReference>
<sequence>MPPDYENLWQYKAPFSYPDCGEHTFQTDAKLNSKFSFIEAECTNCGHPLTREEIVAQMPGISPTAMQAALAQKGA</sequence>
<organism evidence="1 2">
    <name type="scientific">Acidisarcina polymorpha</name>
    <dbReference type="NCBI Taxonomy" id="2211140"/>
    <lineage>
        <taxon>Bacteria</taxon>
        <taxon>Pseudomonadati</taxon>
        <taxon>Acidobacteriota</taxon>
        <taxon>Terriglobia</taxon>
        <taxon>Terriglobales</taxon>
        <taxon>Acidobacteriaceae</taxon>
        <taxon>Acidisarcina</taxon>
    </lineage>
</organism>
<name>A0A2Z5G0R3_9BACT</name>
<evidence type="ECO:0000313" key="1">
    <source>
        <dbReference type="EMBL" id="AXC12718.1"/>
    </source>
</evidence>
<accession>A0A2Z5G0R3</accession>
<proteinExistence type="predicted"/>
<gene>
    <name evidence="1" type="ORF">ACPOL_3431</name>
</gene>
<reference evidence="1 2" key="1">
    <citation type="journal article" date="2018" name="Front. Microbiol.">
        <title>Hydrolytic Capabilities as a Key to Environmental Success: Chitinolytic and Cellulolytic Acidobacteria From Acidic Sub-arctic Soils and Boreal Peatlands.</title>
        <authorList>
            <person name="Belova S.E."/>
            <person name="Ravin N.V."/>
            <person name="Pankratov T.A."/>
            <person name="Rakitin A.L."/>
            <person name="Ivanova A.A."/>
            <person name="Beletsky A.V."/>
            <person name="Mardanov A.V."/>
            <person name="Sinninghe Damste J.S."/>
            <person name="Dedysh S.N."/>
        </authorList>
    </citation>
    <scope>NUCLEOTIDE SEQUENCE [LARGE SCALE GENOMIC DNA]</scope>
    <source>
        <strain evidence="1 2">SBC82</strain>
    </source>
</reference>
<dbReference type="EMBL" id="CP030840">
    <property type="protein sequence ID" value="AXC12718.1"/>
    <property type="molecule type" value="Genomic_DNA"/>
</dbReference>
<dbReference type="AlphaFoldDB" id="A0A2Z5G0R3"/>
<protein>
    <submittedName>
        <fullName evidence="1">Uncharacterized protein</fullName>
    </submittedName>
</protein>
<keyword evidence="2" id="KW-1185">Reference proteome</keyword>
<dbReference type="KEGG" id="abas:ACPOL_3431"/>